<evidence type="ECO:0000313" key="3">
    <source>
        <dbReference type="EMBL" id="GJT71922.1"/>
    </source>
</evidence>
<keyword evidence="4" id="KW-1185">Reference proteome</keyword>
<protein>
    <recommendedName>
        <fullName evidence="1">ATP-dependent DNA helicase</fullName>
        <ecNumber evidence="1">5.6.2.3</ecNumber>
    </recommendedName>
</protein>
<accession>A0ABQ5GAB4</accession>
<comment type="catalytic activity">
    <reaction evidence="1">
        <text>ATP + H2O = ADP + phosphate + H(+)</text>
        <dbReference type="Rhea" id="RHEA:13065"/>
        <dbReference type="ChEBI" id="CHEBI:15377"/>
        <dbReference type="ChEBI" id="CHEBI:15378"/>
        <dbReference type="ChEBI" id="CHEBI:30616"/>
        <dbReference type="ChEBI" id="CHEBI:43474"/>
        <dbReference type="ChEBI" id="CHEBI:456216"/>
        <dbReference type="EC" id="5.6.2.3"/>
    </reaction>
</comment>
<keyword evidence="1 3" id="KW-0347">Helicase</keyword>
<dbReference type="PANTHER" id="PTHR10492:SF96">
    <property type="entry name" value="ATP-DEPENDENT DNA HELICASE"/>
    <property type="match status" value="1"/>
</dbReference>
<feature type="domain" description="DNA helicase Pif1-like DEAD-box helicase" evidence="2">
    <location>
        <begin position="137"/>
        <end position="201"/>
    </location>
</feature>
<reference evidence="3" key="2">
    <citation type="submission" date="2022-01" db="EMBL/GenBank/DDBJ databases">
        <authorList>
            <person name="Yamashiro T."/>
            <person name="Shiraishi A."/>
            <person name="Satake H."/>
            <person name="Nakayama K."/>
        </authorList>
    </citation>
    <scope>NUCLEOTIDE SEQUENCE</scope>
</reference>
<evidence type="ECO:0000256" key="1">
    <source>
        <dbReference type="RuleBase" id="RU363044"/>
    </source>
</evidence>
<dbReference type="Pfam" id="PF05970">
    <property type="entry name" value="PIF1"/>
    <property type="match status" value="2"/>
</dbReference>
<keyword evidence="1" id="KW-0547">Nucleotide-binding</keyword>
<name>A0ABQ5GAB4_9ASTR</name>
<keyword evidence="1" id="KW-0233">DNA recombination</keyword>
<comment type="caution">
    <text evidence="3">The sequence shown here is derived from an EMBL/GenBank/DDBJ whole genome shotgun (WGS) entry which is preliminary data.</text>
</comment>
<dbReference type="EC" id="5.6.2.3" evidence="1"/>
<proteinExistence type="inferred from homology"/>
<dbReference type="EMBL" id="BQNB010018209">
    <property type="protein sequence ID" value="GJT71922.1"/>
    <property type="molecule type" value="Genomic_DNA"/>
</dbReference>
<dbReference type="Proteomes" id="UP001151760">
    <property type="component" value="Unassembled WGS sequence"/>
</dbReference>
<sequence>MAFEVGGRIYTSNVLFIGGPQFNVRPTLQDALANCRKQSKDYAFPFSFYWKSERFFGTVTGRGGELQSKKNTTICNAKSIPKVASSGIASLLLPSGRAAHSRYKSSKIIDQATSFYLEAGPCSFRRRLPTNTTNEDRSSKMEVIASCISESKLWPHFKVFTLTENMRLSRPGANANERKLISSFTSWLLDIGDGKIGEPDQQDPENTS</sequence>
<keyword evidence="1" id="KW-0378">Hydrolase</keyword>
<comment type="cofactor">
    <cofactor evidence="1">
        <name>Mg(2+)</name>
        <dbReference type="ChEBI" id="CHEBI:18420"/>
    </cofactor>
</comment>
<keyword evidence="1" id="KW-0067">ATP-binding</keyword>
<reference evidence="3" key="1">
    <citation type="journal article" date="2022" name="Int. J. Mol. Sci.">
        <title>Draft Genome of Tanacetum Coccineum: Genomic Comparison of Closely Related Tanacetum-Family Plants.</title>
        <authorList>
            <person name="Yamashiro T."/>
            <person name="Shiraishi A."/>
            <person name="Nakayama K."/>
            <person name="Satake H."/>
        </authorList>
    </citation>
    <scope>NUCLEOTIDE SEQUENCE</scope>
</reference>
<evidence type="ECO:0000313" key="4">
    <source>
        <dbReference type="Proteomes" id="UP001151760"/>
    </source>
</evidence>
<keyword evidence="1" id="KW-0227">DNA damage</keyword>
<dbReference type="PANTHER" id="PTHR10492">
    <property type="match status" value="1"/>
</dbReference>
<organism evidence="3 4">
    <name type="scientific">Tanacetum coccineum</name>
    <dbReference type="NCBI Taxonomy" id="301880"/>
    <lineage>
        <taxon>Eukaryota</taxon>
        <taxon>Viridiplantae</taxon>
        <taxon>Streptophyta</taxon>
        <taxon>Embryophyta</taxon>
        <taxon>Tracheophyta</taxon>
        <taxon>Spermatophyta</taxon>
        <taxon>Magnoliopsida</taxon>
        <taxon>eudicotyledons</taxon>
        <taxon>Gunneridae</taxon>
        <taxon>Pentapetalae</taxon>
        <taxon>asterids</taxon>
        <taxon>campanulids</taxon>
        <taxon>Asterales</taxon>
        <taxon>Asteraceae</taxon>
        <taxon>Asteroideae</taxon>
        <taxon>Anthemideae</taxon>
        <taxon>Anthemidinae</taxon>
        <taxon>Tanacetum</taxon>
    </lineage>
</organism>
<dbReference type="InterPro" id="IPR010285">
    <property type="entry name" value="DNA_helicase_pif1-like_DEAD"/>
</dbReference>
<feature type="domain" description="DNA helicase Pif1-like DEAD-box helicase" evidence="2">
    <location>
        <begin position="78"/>
        <end position="113"/>
    </location>
</feature>
<dbReference type="GO" id="GO:0004386">
    <property type="term" value="F:helicase activity"/>
    <property type="evidence" value="ECO:0007669"/>
    <property type="project" value="UniProtKB-KW"/>
</dbReference>
<evidence type="ECO:0000259" key="2">
    <source>
        <dbReference type="Pfam" id="PF05970"/>
    </source>
</evidence>
<keyword evidence="1" id="KW-0234">DNA repair</keyword>
<gene>
    <name evidence="3" type="ORF">Tco_1031208</name>
</gene>
<comment type="similarity">
    <text evidence="1">Belongs to the helicase family.</text>
</comment>